<dbReference type="OrthoDB" id="2589685at2759"/>
<dbReference type="AlphaFoldDB" id="A0A8H3TRT7"/>
<comment type="caution">
    <text evidence="2">The sequence shown here is derived from an EMBL/GenBank/DDBJ whole genome shotgun (WGS) entry which is preliminary data.</text>
</comment>
<evidence type="ECO:0000313" key="2">
    <source>
        <dbReference type="EMBL" id="GHJ85791.1"/>
    </source>
</evidence>
<protein>
    <submittedName>
        <fullName evidence="2">Uncharacterized protein</fullName>
    </submittedName>
</protein>
<reference evidence="2" key="1">
    <citation type="submission" date="2020-07" db="EMBL/GenBank/DDBJ databases">
        <title>Draft Genome Sequence of a Deep-Sea Yeast, Naganishia (Cryptococcus) liquefaciens strain N6.</title>
        <authorList>
            <person name="Han Y.W."/>
            <person name="Kajitani R."/>
            <person name="Morimoto H."/>
            <person name="Parhat M."/>
            <person name="Tsubouchi H."/>
            <person name="Bakenova O."/>
            <person name="Ogata M."/>
            <person name="Argunhan B."/>
            <person name="Aoki R."/>
            <person name="Kajiwara S."/>
            <person name="Itoh T."/>
            <person name="Iwasaki H."/>
        </authorList>
    </citation>
    <scope>NUCLEOTIDE SEQUENCE</scope>
    <source>
        <strain evidence="2">N6</strain>
    </source>
</reference>
<organism evidence="2 3">
    <name type="scientific">Naganishia liquefaciens</name>
    <dbReference type="NCBI Taxonomy" id="104408"/>
    <lineage>
        <taxon>Eukaryota</taxon>
        <taxon>Fungi</taxon>
        <taxon>Dikarya</taxon>
        <taxon>Basidiomycota</taxon>
        <taxon>Agaricomycotina</taxon>
        <taxon>Tremellomycetes</taxon>
        <taxon>Filobasidiales</taxon>
        <taxon>Filobasidiaceae</taxon>
        <taxon>Naganishia</taxon>
    </lineage>
</organism>
<gene>
    <name evidence="2" type="ORF">NliqN6_2193</name>
</gene>
<feature type="compositionally biased region" description="Low complexity" evidence="1">
    <location>
        <begin position="470"/>
        <end position="480"/>
    </location>
</feature>
<proteinExistence type="predicted"/>
<feature type="compositionally biased region" description="Acidic residues" evidence="1">
    <location>
        <begin position="818"/>
        <end position="840"/>
    </location>
</feature>
<feature type="region of interest" description="Disordered" evidence="1">
    <location>
        <begin position="457"/>
        <end position="580"/>
    </location>
</feature>
<feature type="region of interest" description="Disordered" evidence="1">
    <location>
        <begin position="394"/>
        <end position="443"/>
    </location>
</feature>
<name>A0A8H3TRT7_9TREE</name>
<feature type="compositionally biased region" description="Low complexity" evidence="1">
    <location>
        <begin position="413"/>
        <end position="430"/>
    </location>
</feature>
<feature type="region of interest" description="Disordered" evidence="1">
    <location>
        <begin position="798"/>
        <end position="868"/>
    </location>
</feature>
<feature type="compositionally biased region" description="Basic and acidic residues" evidence="1">
    <location>
        <begin position="538"/>
        <end position="563"/>
    </location>
</feature>
<keyword evidence="3" id="KW-1185">Reference proteome</keyword>
<feature type="compositionally biased region" description="Basic and acidic residues" evidence="1">
    <location>
        <begin position="807"/>
        <end position="817"/>
    </location>
</feature>
<evidence type="ECO:0000313" key="3">
    <source>
        <dbReference type="Proteomes" id="UP000620104"/>
    </source>
</evidence>
<evidence type="ECO:0000256" key="1">
    <source>
        <dbReference type="SAM" id="MobiDB-lite"/>
    </source>
</evidence>
<sequence length="868" mass="97094">MTTDDGTPGACPECHAANPWIYENDEYNCRNCGYVRTGYDGAKLRDEGEYTQPLTEIYLKNPVHRSDRPLSTHLQKVESDMYRQLFGYIHNTLNLPETIAQRAWNVLGIVRKKHSKLRLTQSVKNLAMCTALYAAREAGHEVSELPIAAMIGKDITYIANELQLICKTLGKPYADVRGVNEYTQHVIRVVDEIAPLFINEIGLAEGITDDKYFKNIQEFCAAYKPHIDAVYGLSQRVERLGEVTGVWQNRTPDFCAIASVFIGLELASGMYQHQTRLITDEIGQRLSVKTHSWLPRTREIQRVTMDLAFYLPQIGKARIIPELVAPWHGSTARPLPVGQVFILLLPDVLDNMDALWEKREKDLERGMEADSKRDLEARLKEAISAFLPSIADEELANDSEVDGQDRRGVSAPQGSGAQNGNENAQQNQGSPLPPSQALRSRSPSQGFYCAAAATGSDLHHPVPSPPLPSDPSSVVPTSHPGIATISDSEILSSDRGLKRKHPDSKDCGPKQGTCNDPEDPTNPDSRKKSKRRAVPLTERQKQLEIRKRFEQRLTEKHSQEVARQRSQRQAGIGLKNADGLKPGRRIYGRKRYGLSYTGDFQRLPTVMQYLRQWQSQEMSLQNGVAEAAGSEENTHLDDGAQLRQDLRRGVDPSLIPEFRFPTSLALAKAMLADTDVNLPDIGPDDDMYFDEGELDAYFGDEHYQKVRLELWNANGYDNFVSKDTVYSERALEIAATQDSRVADLTKRKPKRQQKLNTAKFAALMETFREDSEDLQEIDPVLRKVFGRSVAQVAMQADDPFGSGVKHNHGDGHSKQNEFDSEGDAVEEEETELGELADDSSDGASKDAHLYPDDDNAFEVVGDLDDYRG</sequence>
<dbReference type="Proteomes" id="UP000620104">
    <property type="component" value="Unassembled WGS sequence"/>
</dbReference>
<accession>A0A8H3TRT7</accession>
<dbReference type="EMBL" id="BLZA01000013">
    <property type="protein sequence ID" value="GHJ85791.1"/>
    <property type="molecule type" value="Genomic_DNA"/>
</dbReference>